<dbReference type="InterPro" id="IPR051167">
    <property type="entry name" value="Prolyl_oligopep/macrocyclase"/>
</dbReference>
<dbReference type="InterPro" id="IPR023302">
    <property type="entry name" value="Pept_S9A_N"/>
</dbReference>
<feature type="domain" description="Peptidase S9A N-terminal" evidence="7">
    <location>
        <begin position="29"/>
        <end position="436"/>
    </location>
</feature>
<dbReference type="RefSeq" id="WP_123887384.1">
    <property type="nucleotide sequence ID" value="NZ_CP033928.1"/>
</dbReference>
<keyword evidence="3" id="KW-0645">Protease</keyword>
<dbReference type="SUPFAM" id="SSF50993">
    <property type="entry name" value="Peptidase/esterase 'gauge' domain"/>
    <property type="match status" value="1"/>
</dbReference>
<dbReference type="EC" id="3.4.21.26" evidence="2"/>
<name>A0A3G6N4X4_9FLAO</name>
<protein>
    <recommendedName>
        <fullName evidence="2">prolyl oligopeptidase</fullName>
        <ecNumber evidence="2">3.4.21.26</ecNumber>
    </recommendedName>
</protein>
<evidence type="ECO:0000313" key="9">
    <source>
        <dbReference type="Proteomes" id="UP000269076"/>
    </source>
</evidence>
<feature type="domain" description="Peptidase S9 prolyl oligopeptidase catalytic" evidence="6">
    <location>
        <begin position="507"/>
        <end position="713"/>
    </location>
</feature>
<dbReference type="AlphaFoldDB" id="A0A3G6N4X4"/>
<dbReference type="EMBL" id="CP033928">
    <property type="protein sequence ID" value="AZA63032.1"/>
    <property type="molecule type" value="Genomic_DNA"/>
</dbReference>
<dbReference type="PRINTS" id="PR00862">
    <property type="entry name" value="PROLIGOPTASE"/>
</dbReference>
<accession>A0A3G6N4X4</accession>
<evidence type="ECO:0000313" key="8">
    <source>
        <dbReference type="EMBL" id="AZA63032.1"/>
    </source>
</evidence>
<sequence>MKIRIFITTLFSIVSLNAQKTNLSASVPATDEYFGTKIADEYRNLENLEDTQTVNWMKSQNNYTNSILNQIPKRNYYLEKRLELDKRQGYSVSDLKITSSDKYFYLKRNANENVAKLYYREGFLGEEKLLYDPLTYKDKEQNHEFIINYISPSWDGSKIALSMVEKGEELADIIIMDVKTKHIHPQIITHVEPASFDGIKWLDNDSGFFYVAFSGTDSTSKDFYKNTRTVFYKIGTDPKKAMDVFSAKNNPELKITEDQFPIILNFDKNDKYYIGMAVEYQTYRKTFIISKKDLLAGKKNWKPFSDLDDEAKNLDFMKDKVIFLSGYNSSLNKLRKTNINNPDFKNSEILIPEKKDEIIKSYRITRDGIYYTTTKNGVEAKLYLYKDGKDILIKIPFPSGSINLQSKGKDFSDIWITCSGWANDEQRFKYDVKTDTFNPENLARIADYPEFKDIIAEEITVKARDGEEIPLSLIYNKNLVRDGKSPLLMEAYGSYGISDSPVFAKSYLLWADQGGIIAIAHVRGGGEKGDKWRLGGYKETKPNTWRDLIDCIEYLIKENYTSKDKIAIWGGSAGGITVGRAMTERPDLFKAVIAEVGVMNPLRDETTPNAQPKEFGTIKDPKEFKALLEMDSYHHVEKGVKYPATLITGGINDQRVIVWEPVKFAAKLMANDASSNPILLQIDYKGGHGGNIPIAQRYANLGDIFAFAFWQLGHPDYQPKENKKK</sequence>
<dbReference type="Gene3D" id="3.40.50.1820">
    <property type="entry name" value="alpha/beta hydrolase"/>
    <property type="match status" value="1"/>
</dbReference>
<dbReference type="GO" id="GO:0004252">
    <property type="term" value="F:serine-type endopeptidase activity"/>
    <property type="evidence" value="ECO:0007669"/>
    <property type="project" value="UniProtKB-EC"/>
</dbReference>
<dbReference type="PANTHER" id="PTHR42881:SF2">
    <property type="entry name" value="PROLYL ENDOPEPTIDASE"/>
    <property type="match status" value="1"/>
</dbReference>
<evidence type="ECO:0000256" key="3">
    <source>
        <dbReference type="ARBA" id="ARBA00022670"/>
    </source>
</evidence>
<dbReference type="Pfam" id="PF00326">
    <property type="entry name" value="Peptidase_S9"/>
    <property type="match status" value="1"/>
</dbReference>
<comment type="catalytic activity">
    <reaction evidence="1">
        <text>Hydrolysis of Pro-|-Xaa &gt;&gt; Ala-|-Xaa in oligopeptides.</text>
        <dbReference type="EC" id="3.4.21.26"/>
    </reaction>
</comment>
<dbReference type="Gene3D" id="2.130.10.120">
    <property type="entry name" value="Prolyl oligopeptidase, N-terminal domain"/>
    <property type="match status" value="1"/>
</dbReference>
<dbReference type="InterPro" id="IPR002470">
    <property type="entry name" value="Peptidase_S9A"/>
</dbReference>
<dbReference type="GO" id="GO:0006508">
    <property type="term" value="P:proteolysis"/>
    <property type="evidence" value="ECO:0007669"/>
    <property type="project" value="UniProtKB-KW"/>
</dbReference>
<evidence type="ECO:0000256" key="1">
    <source>
        <dbReference type="ARBA" id="ARBA00001070"/>
    </source>
</evidence>
<evidence type="ECO:0000259" key="6">
    <source>
        <dbReference type="Pfam" id="PF00326"/>
    </source>
</evidence>
<keyword evidence="5" id="KW-0720">Serine protease</keyword>
<keyword evidence="4" id="KW-0378">Hydrolase</keyword>
<evidence type="ECO:0000256" key="4">
    <source>
        <dbReference type="ARBA" id="ARBA00022801"/>
    </source>
</evidence>
<evidence type="ECO:0000256" key="2">
    <source>
        <dbReference type="ARBA" id="ARBA00011897"/>
    </source>
</evidence>
<organism evidence="8 9">
    <name type="scientific">Chryseobacterium indoltheticum</name>
    <dbReference type="NCBI Taxonomy" id="254"/>
    <lineage>
        <taxon>Bacteria</taxon>
        <taxon>Pseudomonadati</taxon>
        <taxon>Bacteroidota</taxon>
        <taxon>Flavobacteriia</taxon>
        <taxon>Flavobacteriales</taxon>
        <taxon>Weeksellaceae</taxon>
        <taxon>Chryseobacterium group</taxon>
        <taxon>Chryseobacterium</taxon>
    </lineage>
</organism>
<evidence type="ECO:0000256" key="5">
    <source>
        <dbReference type="ARBA" id="ARBA00022825"/>
    </source>
</evidence>
<dbReference type="InterPro" id="IPR001375">
    <property type="entry name" value="Peptidase_S9_cat"/>
</dbReference>
<proteinExistence type="predicted"/>
<dbReference type="GO" id="GO:0070012">
    <property type="term" value="F:oligopeptidase activity"/>
    <property type="evidence" value="ECO:0007669"/>
    <property type="project" value="TreeGrafter"/>
</dbReference>
<dbReference type="PANTHER" id="PTHR42881">
    <property type="entry name" value="PROLYL ENDOPEPTIDASE"/>
    <property type="match status" value="1"/>
</dbReference>
<dbReference type="Proteomes" id="UP000269076">
    <property type="component" value="Chromosome"/>
</dbReference>
<dbReference type="Pfam" id="PF02897">
    <property type="entry name" value="Peptidase_S9_N"/>
    <property type="match status" value="1"/>
</dbReference>
<dbReference type="GO" id="GO:0005829">
    <property type="term" value="C:cytosol"/>
    <property type="evidence" value="ECO:0007669"/>
    <property type="project" value="TreeGrafter"/>
</dbReference>
<dbReference type="InterPro" id="IPR029058">
    <property type="entry name" value="AB_hydrolase_fold"/>
</dbReference>
<dbReference type="SUPFAM" id="SSF53474">
    <property type="entry name" value="alpha/beta-Hydrolases"/>
    <property type="match status" value="1"/>
</dbReference>
<gene>
    <name evidence="8" type="ORF">EG340_19275</name>
</gene>
<evidence type="ECO:0000259" key="7">
    <source>
        <dbReference type="Pfam" id="PF02897"/>
    </source>
</evidence>
<reference evidence="8 9" key="1">
    <citation type="submission" date="2018-11" db="EMBL/GenBank/DDBJ databases">
        <title>Proposal to divide the Flavobacteriaceae and reorganize its genera based on Amino Acid Identity values calculated from whole genome sequences.</title>
        <authorList>
            <person name="Nicholson A.C."/>
            <person name="Gulvik C.A."/>
            <person name="Whitney A.M."/>
            <person name="Humrighouse B.W."/>
            <person name="Bell M."/>
            <person name="Holmes B."/>
            <person name="Steigerwalt A."/>
            <person name="Villarma A."/>
            <person name="Sheth M."/>
            <person name="Batra D."/>
            <person name="Pryor J."/>
            <person name="Bernardet J.-F."/>
            <person name="Hugo C."/>
            <person name="Kampfer P."/>
            <person name="Newman J."/>
            <person name="Mcquiston J.R."/>
        </authorList>
    </citation>
    <scope>NUCLEOTIDE SEQUENCE [LARGE SCALE GENOMIC DNA]</scope>
    <source>
        <strain evidence="8 9">G0211</strain>
    </source>
</reference>